<gene>
    <name evidence="2" type="ORF">XYCOK13_02520</name>
</gene>
<evidence type="ECO:0000256" key="1">
    <source>
        <dbReference type="SAM" id="Coils"/>
    </source>
</evidence>
<dbReference type="EMBL" id="BOVK01000003">
    <property type="protein sequence ID" value="GIQ67428.1"/>
    <property type="molecule type" value="Genomic_DNA"/>
</dbReference>
<reference evidence="2" key="1">
    <citation type="submission" date="2021-04" db="EMBL/GenBank/DDBJ databases">
        <title>Draft genome sequence of Xylanibacillus composti strain K13.</title>
        <authorList>
            <person name="Uke A."/>
            <person name="Chhe C."/>
            <person name="Baramee S."/>
            <person name="Kosugi A."/>
        </authorList>
    </citation>
    <scope>NUCLEOTIDE SEQUENCE</scope>
    <source>
        <strain evidence="2">K13</strain>
    </source>
</reference>
<protein>
    <submittedName>
        <fullName evidence="2">Uncharacterized protein</fullName>
    </submittedName>
</protein>
<dbReference type="Proteomes" id="UP000677918">
    <property type="component" value="Unassembled WGS sequence"/>
</dbReference>
<keyword evidence="3" id="KW-1185">Reference proteome</keyword>
<sequence>MTNYREYKLTPTELAAYEKKLKSLETPRVQWRRNMSFDQFQQALADGRSMEDITLKHFNNDPRELRKQLRDWGITMGEAIELAKAKAKEVEITKEKYLQRRLAGEGRSTIMRSLGLSTTVFYRQLREWGIQEPDAEDRELELMVPVEPAKGIDQRVAEQLEQKAEARENASAEQKETGDEILQRVEQRAADQEKELANLRAASALWEAERARKDERIKQLEDTLSMMKRSAAYGVKGNDVSLSIPIPSVAIANAERTRIYAAVEALSDGVEAADIDRERVMSELFDLLQRTVNFITADLAELHPGKNVAGYVREFFAYYNNRHMEIVTAQQEAG</sequence>
<proteinExistence type="predicted"/>
<comment type="caution">
    <text evidence="2">The sequence shown here is derived from an EMBL/GenBank/DDBJ whole genome shotgun (WGS) entry which is preliminary data.</text>
</comment>
<evidence type="ECO:0000313" key="2">
    <source>
        <dbReference type="EMBL" id="GIQ67428.1"/>
    </source>
</evidence>
<dbReference type="AlphaFoldDB" id="A0A8J4H2H2"/>
<organism evidence="2 3">
    <name type="scientific">Xylanibacillus composti</name>
    <dbReference type="NCBI Taxonomy" id="1572762"/>
    <lineage>
        <taxon>Bacteria</taxon>
        <taxon>Bacillati</taxon>
        <taxon>Bacillota</taxon>
        <taxon>Bacilli</taxon>
        <taxon>Bacillales</taxon>
        <taxon>Paenibacillaceae</taxon>
        <taxon>Xylanibacillus</taxon>
    </lineage>
</organism>
<feature type="coiled-coil region" evidence="1">
    <location>
        <begin position="149"/>
        <end position="230"/>
    </location>
</feature>
<evidence type="ECO:0000313" key="3">
    <source>
        <dbReference type="Proteomes" id="UP000677918"/>
    </source>
</evidence>
<name>A0A8J4H2H2_9BACL</name>
<keyword evidence="1" id="KW-0175">Coiled coil</keyword>
<accession>A0A8J4H2H2</accession>